<dbReference type="AlphaFoldDB" id="A0A0C4ED19"/>
<feature type="region of interest" description="Disordered" evidence="1">
    <location>
        <begin position="17"/>
        <end position="88"/>
    </location>
</feature>
<dbReference type="VEuPathDB" id="FungiDB:MAPG_10611"/>
<organism evidence="3 4">
    <name type="scientific">Magnaporthiopsis poae (strain ATCC 64411 / 73-15)</name>
    <name type="common">Kentucky bluegrass fungus</name>
    <name type="synonym">Magnaporthe poae</name>
    <dbReference type="NCBI Taxonomy" id="644358"/>
    <lineage>
        <taxon>Eukaryota</taxon>
        <taxon>Fungi</taxon>
        <taxon>Dikarya</taxon>
        <taxon>Ascomycota</taxon>
        <taxon>Pezizomycotina</taxon>
        <taxon>Sordariomycetes</taxon>
        <taxon>Sordariomycetidae</taxon>
        <taxon>Magnaporthales</taxon>
        <taxon>Magnaporthaceae</taxon>
        <taxon>Magnaporthiopsis</taxon>
    </lineage>
</organism>
<reference evidence="3" key="5">
    <citation type="submission" date="2015-06" db="UniProtKB">
        <authorList>
            <consortium name="EnsemblFungi"/>
        </authorList>
    </citation>
    <scope>IDENTIFICATION</scope>
    <source>
        <strain evidence="3">ATCC 64411</strain>
    </source>
</reference>
<evidence type="ECO:0000313" key="3">
    <source>
        <dbReference type="EnsemblFungi" id="MAPG_10611T0"/>
    </source>
</evidence>
<reference evidence="2" key="2">
    <citation type="submission" date="2010-05" db="EMBL/GenBank/DDBJ databases">
        <title>The Genome Sequence of Magnaporthe poae strain ATCC 64411.</title>
        <authorList>
            <consortium name="The Broad Institute Genome Sequencing Platform"/>
            <consortium name="Broad Institute Genome Sequencing Center for Infectious Disease"/>
            <person name="Ma L.-J."/>
            <person name="Dead R."/>
            <person name="Young S."/>
            <person name="Zeng Q."/>
            <person name="Koehrsen M."/>
            <person name="Alvarado L."/>
            <person name="Berlin A."/>
            <person name="Chapman S.B."/>
            <person name="Chen Z."/>
            <person name="Freedman E."/>
            <person name="Gellesch M."/>
            <person name="Goldberg J."/>
            <person name="Griggs A."/>
            <person name="Gujja S."/>
            <person name="Heilman E.R."/>
            <person name="Heiman D."/>
            <person name="Hepburn T."/>
            <person name="Howarth C."/>
            <person name="Jen D."/>
            <person name="Larson L."/>
            <person name="Mehta T."/>
            <person name="Neiman D."/>
            <person name="Pearson M."/>
            <person name="Roberts A."/>
            <person name="Saif S."/>
            <person name="Shea T."/>
            <person name="Shenoy N."/>
            <person name="Sisk P."/>
            <person name="Stolte C."/>
            <person name="Sykes S."/>
            <person name="Walk T."/>
            <person name="White J."/>
            <person name="Yandava C."/>
            <person name="Haas B."/>
            <person name="Nusbaum C."/>
            <person name="Birren B."/>
        </authorList>
    </citation>
    <scope>NUCLEOTIDE SEQUENCE</scope>
    <source>
        <strain evidence="2">ATCC 64411</strain>
    </source>
</reference>
<accession>A0A0C4ED19</accession>
<reference evidence="2" key="3">
    <citation type="submission" date="2011-03" db="EMBL/GenBank/DDBJ databases">
        <title>Annotation of Magnaporthe poae ATCC 64411.</title>
        <authorList>
            <person name="Ma L.-J."/>
            <person name="Dead R."/>
            <person name="Young S.K."/>
            <person name="Zeng Q."/>
            <person name="Gargeya S."/>
            <person name="Fitzgerald M."/>
            <person name="Haas B."/>
            <person name="Abouelleil A."/>
            <person name="Alvarado L."/>
            <person name="Arachchi H.M."/>
            <person name="Berlin A."/>
            <person name="Brown A."/>
            <person name="Chapman S.B."/>
            <person name="Chen Z."/>
            <person name="Dunbar C."/>
            <person name="Freedman E."/>
            <person name="Gearin G."/>
            <person name="Gellesch M."/>
            <person name="Goldberg J."/>
            <person name="Griggs A."/>
            <person name="Gujja S."/>
            <person name="Heiman D."/>
            <person name="Howarth C."/>
            <person name="Larson L."/>
            <person name="Lui A."/>
            <person name="MacDonald P.J.P."/>
            <person name="Mehta T."/>
            <person name="Montmayeur A."/>
            <person name="Murphy C."/>
            <person name="Neiman D."/>
            <person name="Pearson M."/>
            <person name="Priest M."/>
            <person name="Roberts A."/>
            <person name="Saif S."/>
            <person name="Shea T."/>
            <person name="Shenoy N."/>
            <person name="Sisk P."/>
            <person name="Stolte C."/>
            <person name="Sykes S."/>
            <person name="Yandava C."/>
            <person name="Wortman J."/>
            <person name="Nusbaum C."/>
            <person name="Birren B."/>
        </authorList>
    </citation>
    <scope>NUCLEOTIDE SEQUENCE</scope>
    <source>
        <strain evidence="2">ATCC 64411</strain>
    </source>
</reference>
<protein>
    <submittedName>
        <fullName evidence="2 3">Uncharacterized protein</fullName>
    </submittedName>
</protein>
<reference evidence="3" key="4">
    <citation type="journal article" date="2015" name="G3 (Bethesda)">
        <title>Genome sequences of three phytopathogenic species of the Magnaporthaceae family of fungi.</title>
        <authorList>
            <person name="Okagaki L.H."/>
            <person name="Nunes C.C."/>
            <person name="Sailsbery J."/>
            <person name="Clay B."/>
            <person name="Brown D."/>
            <person name="John T."/>
            <person name="Oh Y."/>
            <person name="Young N."/>
            <person name="Fitzgerald M."/>
            <person name="Haas B.J."/>
            <person name="Zeng Q."/>
            <person name="Young S."/>
            <person name="Adiconis X."/>
            <person name="Fan L."/>
            <person name="Levin J.Z."/>
            <person name="Mitchell T.K."/>
            <person name="Okubara P.A."/>
            <person name="Farman M.L."/>
            <person name="Kohn L.M."/>
            <person name="Birren B."/>
            <person name="Ma L.-J."/>
            <person name="Dean R.A."/>
        </authorList>
    </citation>
    <scope>NUCLEOTIDE SEQUENCE</scope>
    <source>
        <strain evidence="3">ATCC 64411 / 73-15</strain>
    </source>
</reference>
<dbReference type="EnsemblFungi" id="MAPG_10611T0">
    <property type="protein sequence ID" value="MAPG_10611T0"/>
    <property type="gene ID" value="MAPG_10611"/>
</dbReference>
<dbReference type="EMBL" id="GL876975">
    <property type="protein sequence ID" value="KLU90760.1"/>
    <property type="molecule type" value="Genomic_DNA"/>
</dbReference>
<gene>
    <name evidence="2" type="ORF">MAPG_10611</name>
</gene>
<proteinExistence type="predicted"/>
<dbReference type="Proteomes" id="UP000011715">
    <property type="component" value="Unassembled WGS sequence"/>
</dbReference>
<reference evidence="4" key="1">
    <citation type="submission" date="2010-05" db="EMBL/GenBank/DDBJ databases">
        <title>The genome sequence of Magnaporthe poae strain ATCC 64411.</title>
        <authorList>
            <person name="Ma L.-J."/>
            <person name="Dead R."/>
            <person name="Young S."/>
            <person name="Zeng Q."/>
            <person name="Koehrsen M."/>
            <person name="Alvarado L."/>
            <person name="Berlin A."/>
            <person name="Chapman S.B."/>
            <person name="Chen Z."/>
            <person name="Freedman E."/>
            <person name="Gellesch M."/>
            <person name="Goldberg J."/>
            <person name="Griggs A."/>
            <person name="Gujja S."/>
            <person name="Heilman E.R."/>
            <person name="Heiman D."/>
            <person name="Hepburn T."/>
            <person name="Howarth C."/>
            <person name="Jen D."/>
            <person name="Larson L."/>
            <person name="Mehta T."/>
            <person name="Neiman D."/>
            <person name="Pearson M."/>
            <person name="Roberts A."/>
            <person name="Saif S."/>
            <person name="Shea T."/>
            <person name="Shenoy N."/>
            <person name="Sisk P."/>
            <person name="Stolte C."/>
            <person name="Sykes S."/>
            <person name="Walk T."/>
            <person name="White J."/>
            <person name="Yandava C."/>
            <person name="Haas B."/>
            <person name="Nusbaum C."/>
            <person name="Birren B."/>
        </authorList>
    </citation>
    <scope>NUCLEOTIDE SEQUENCE [LARGE SCALE GENOMIC DNA]</scope>
    <source>
        <strain evidence="4">ATCC 64411 / 73-15</strain>
    </source>
</reference>
<feature type="compositionally biased region" description="Basic and acidic residues" evidence="1">
    <location>
        <begin position="51"/>
        <end position="79"/>
    </location>
</feature>
<dbReference type="EMBL" id="ADBL01002372">
    <property type="status" value="NOT_ANNOTATED_CDS"/>
    <property type="molecule type" value="Genomic_DNA"/>
</dbReference>
<dbReference type="OrthoDB" id="1046782at2759"/>
<evidence type="ECO:0000313" key="2">
    <source>
        <dbReference type="EMBL" id="KLU90760.1"/>
    </source>
</evidence>
<evidence type="ECO:0000313" key="4">
    <source>
        <dbReference type="Proteomes" id="UP000011715"/>
    </source>
</evidence>
<sequence>MEASVPLQRTKELLVLQPGQNQHGNVDPGPSNLMDKGTDGDLSRYLSDRYCGGDDAHDSLKGHSDGRGFAIDSEHRPENGGDPTATAV</sequence>
<keyword evidence="4" id="KW-1185">Reference proteome</keyword>
<evidence type="ECO:0000256" key="1">
    <source>
        <dbReference type="SAM" id="MobiDB-lite"/>
    </source>
</evidence>
<name>A0A0C4ED19_MAGP6</name>